<gene>
    <name evidence="5" type="ORF">R3O81_11850</name>
</gene>
<dbReference type="InterPro" id="IPR025269">
    <property type="entry name" value="SAM-like_dom"/>
</dbReference>
<dbReference type="SUPFAM" id="SSF56349">
    <property type="entry name" value="DNA breaking-rejoining enzymes"/>
    <property type="match status" value="1"/>
</dbReference>
<feature type="domain" description="Tyr recombinase" evidence="4">
    <location>
        <begin position="204"/>
        <end position="371"/>
    </location>
</feature>
<keyword evidence="6" id="KW-1185">Reference proteome</keyword>
<dbReference type="RefSeq" id="WP_239170858.1">
    <property type="nucleotide sequence ID" value="NZ_CP192717.1"/>
</dbReference>
<proteinExistence type="inferred from homology"/>
<evidence type="ECO:0000256" key="2">
    <source>
        <dbReference type="ARBA" id="ARBA00023125"/>
    </source>
</evidence>
<dbReference type="EMBL" id="JAWLJK010000006">
    <property type="protein sequence ID" value="MDV6164744.1"/>
    <property type="molecule type" value="Genomic_DNA"/>
</dbReference>
<dbReference type="InterPro" id="IPR002104">
    <property type="entry name" value="Integrase_catalytic"/>
</dbReference>
<accession>A0ABU4A8N6</accession>
<organism evidence="5 6">
    <name type="scientific">Bacteroides hominis</name>
    <dbReference type="NCBI Taxonomy" id="2763023"/>
    <lineage>
        <taxon>Bacteria</taxon>
        <taxon>Pseudomonadati</taxon>
        <taxon>Bacteroidota</taxon>
        <taxon>Bacteroidia</taxon>
        <taxon>Bacteroidales</taxon>
        <taxon>Bacteroidaceae</taxon>
        <taxon>Bacteroides</taxon>
    </lineage>
</organism>
<dbReference type="Gene3D" id="1.10.443.10">
    <property type="entry name" value="Intergrase catalytic core"/>
    <property type="match status" value="1"/>
</dbReference>
<dbReference type="InterPro" id="IPR011010">
    <property type="entry name" value="DNA_brk_join_enz"/>
</dbReference>
<reference evidence="5" key="1">
    <citation type="submission" date="2023-09" db="EMBL/GenBank/DDBJ databases">
        <title>Upregulation of the cfiA carbapenemase gene in a Bacteroides hominis strain by the novel integrative and conjugative element Tn7563.</title>
        <authorList>
            <person name="Stubhaug T."/>
            <person name="Zecic N."/>
            <person name="Skaare D."/>
        </authorList>
    </citation>
    <scope>NUCLEOTIDE SEQUENCE [LARGE SCALE GENOMIC DNA]</scope>
    <source>
        <strain evidence="5">Tbg-245</strain>
    </source>
</reference>
<dbReference type="Gene3D" id="1.10.150.130">
    <property type="match status" value="1"/>
</dbReference>
<evidence type="ECO:0000256" key="3">
    <source>
        <dbReference type="ARBA" id="ARBA00023172"/>
    </source>
</evidence>
<evidence type="ECO:0000259" key="4">
    <source>
        <dbReference type="PROSITE" id="PS51898"/>
    </source>
</evidence>
<dbReference type="Pfam" id="PF00589">
    <property type="entry name" value="Phage_integrase"/>
    <property type="match status" value="1"/>
</dbReference>
<name>A0ABU4A8N6_9BACE</name>
<dbReference type="PANTHER" id="PTHR30349">
    <property type="entry name" value="PHAGE INTEGRASE-RELATED"/>
    <property type="match status" value="1"/>
</dbReference>
<keyword evidence="2" id="KW-0238">DNA-binding</keyword>
<protein>
    <submittedName>
        <fullName evidence="5">Site-specific integrase</fullName>
    </submittedName>
</protein>
<dbReference type="InterPro" id="IPR013762">
    <property type="entry name" value="Integrase-like_cat_sf"/>
</dbReference>
<comment type="caution">
    <text evidence="5">The sequence shown here is derived from an EMBL/GenBank/DDBJ whole genome shotgun (WGS) entry which is preliminary data.</text>
</comment>
<dbReference type="CDD" id="cd01185">
    <property type="entry name" value="INTN1_C_like"/>
    <property type="match status" value="1"/>
</dbReference>
<dbReference type="Pfam" id="PF13102">
    <property type="entry name" value="Phage_int_SAM_5"/>
    <property type="match status" value="1"/>
</dbReference>
<dbReference type="InterPro" id="IPR050090">
    <property type="entry name" value="Tyrosine_recombinase_XerCD"/>
</dbReference>
<evidence type="ECO:0000313" key="6">
    <source>
        <dbReference type="Proteomes" id="UP001185704"/>
    </source>
</evidence>
<evidence type="ECO:0000256" key="1">
    <source>
        <dbReference type="ARBA" id="ARBA00008857"/>
    </source>
</evidence>
<sequence>MLNKKSDGGKVMYRVTLRYKIKTDGKKKSIYLQFNPPIKDVRGKEIKYEFLNLDLYVNPANTAQKKYNQTVEEVAENIKCERYIQLVRRDFSFLAKDNLDGDFLEYFHENGDYHSQKYICARLHFEEFCERKCSFRDLSVSLCEKYRAYILRDKHLTSSKKISHNTASAYFNVFLKMVRLAYEDKIISHDYTEIIKPIVWNHDTLKEYLSNDEVNILRQTPYSPYPELPKACLFSIFTGLRRSDILALRWENIVKRSHNTFIEIQCSKTGVLIRLPLSKPALNVLGKRKEEGIVFQSLTISILNLHVQKWLASAGITKHITFHCFRHTFAMLLQEKGVEIYTISKLLAHKQVSSTQIYAKVTNQQVNEAIQLLK</sequence>
<dbReference type="PROSITE" id="PS51898">
    <property type="entry name" value="TYR_RECOMBINASE"/>
    <property type="match status" value="1"/>
</dbReference>
<comment type="similarity">
    <text evidence="1">Belongs to the 'phage' integrase family.</text>
</comment>
<keyword evidence="3" id="KW-0233">DNA recombination</keyword>
<dbReference type="PANTHER" id="PTHR30349:SF64">
    <property type="entry name" value="PROPHAGE INTEGRASE INTD-RELATED"/>
    <property type="match status" value="1"/>
</dbReference>
<dbReference type="InterPro" id="IPR010998">
    <property type="entry name" value="Integrase_recombinase_N"/>
</dbReference>
<dbReference type="Proteomes" id="UP001185704">
    <property type="component" value="Unassembled WGS sequence"/>
</dbReference>
<evidence type="ECO:0000313" key="5">
    <source>
        <dbReference type="EMBL" id="MDV6164744.1"/>
    </source>
</evidence>